<dbReference type="InterPro" id="IPR003660">
    <property type="entry name" value="HAMP_dom"/>
</dbReference>
<sequence length="483" mass="51535">MRRRRSLRSRLTLVIASAVAAAVALSAAVCWFLIRDQMQGQVRDSLLEFVPRAEQVALALADCDGTARQSLPGLKGAGPPHPWDPSGRGWSVIRTDGSVCVFGDSDRVVPTAEERALAVSAGAPVLRDAVTENGSEVLVLTRTYTPQPAPPGAPEEVRRLVLREPVAVSVFRSTEDLSGTLRILALILGSVTVAGVVGAALAGLWLARAALRPVQRLTSAVEHVARTEDLAVRIPVEGTDEIARLGRSFNTMTAALSSSQERQRRLVSDAGHELRTPLTSLRTNIDLMLRSENTGRPLAPEAKRRLLVNVKEQFEEMSSLIGDLLELSRSAETGERSADVEFHDLVAAAVERARRRGPGLELRVDLRPWRVHGDVRGLQRAAVNVLDNAVKFSPPGGLVEVRLAGGVLTVRDHGPGIPDDELPHVFERFWRSPSARSLPGSGLGLAIVAQAVRDAGGEVRVANAPGGGTVATITLPGTPGEPG</sequence>
<dbReference type="InterPro" id="IPR036097">
    <property type="entry name" value="HisK_dim/P_sf"/>
</dbReference>
<evidence type="ECO:0000259" key="13">
    <source>
        <dbReference type="PROSITE" id="PS50109"/>
    </source>
</evidence>
<evidence type="ECO:0000256" key="9">
    <source>
        <dbReference type="ARBA" id="ARBA00023012"/>
    </source>
</evidence>
<dbReference type="CDD" id="cd00075">
    <property type="entry name" value="HATPase"/>
    <property type="match status" value="1"/>
</dbReference>
<dbReference type="InterPro" id="IPR004358">
    <property type="entry name" value="Sig_transdc_His_kin-like_C"/>
</dbReference>
<dbReference type="EC" id="2.7.13.3" evidence="3"/>
<dbReference type="PANTHER" id="PTHR45436">
    <property type="entry name" value="SENSOR HISTIDINE KINASE YKOH"/>
    <property type="match status" value="1"/>
</dbReference>
<dbReference type="Gene3D" id="6.10.340.10">
    <property type="match status" value="1"/>
</dbReference>
<evidence type="ECO:0000256" key="7">
    <source>
        <dbReference type="ARBA" id="ARBA00022777"/>
    </source>
</evidence>
<feature type="domain" description="Histidine kinase" evidence="13">
    <location>
        <begin position="269"/>
        <end position="479"/>
    </location>
</feature>
<protein>
    <recommendedName>
        <fullName evidence="3">histidine kinase</fullName>
        <ecNumber evidence="3">2.7.13.3</ecNumber>
    </recommendedName>
</protein>
<evidence type="ECO:0000259" key="14">
    <source>
        <dbReference type="PROSITE" id="PS50885"/>
    </source>
</evidence>
<keyword evidence="5" id="KW-0808">Transferase</keyword>
<dbReference type="Pfam" id="PF02518">
    <property type="entry name" value="HATPase_c"/>
    <property type="match status" value="1"/>
</dbReference>
<dbReference type="Proteomes" id="UP001602119">
    <property type="component" value="Unassembled WGS sequence"/>
</dbReference>
<dbReference type="SUPFAM" id="SSF47384">
    <property type="entry name" value="Homodimeric domain of signal transducing histidine kinase"/>
    <property type="match status" value="1"/>
</dbReference>
<evidence type="ECO:0000313" key="16">
    <source>
        <dbReference type="Proteomes" id="UP001602119"/>
    </source>
</evidence>
<dbReference type="EMBL" id="JBIAXI010000008">
    <property type="protein sequence ID" value="MFF4774386.1"/>
    <property type="molecule type" value="Genomic_DNA"/>
</dbReference>
<evidence type="ECO:0000256" key="8">
    <source>
        <dbReference type="ARBA" id="ARBA00022989"/>
    </source>
</evidence>
<dbReference type="InterPro" id="IPR003661">
    <property type="entry name" value="HisK_dim/P_dom"/>
</dbReference>
<evidence type="ECO:0000256" key="2">
    <source>
        <dbReference type="ARBA" id="ARBA00004236"/>
    </source>
</evidence>
<evidence type="ECO:0000256" key="4">
    <source>
        <dbReference type="ARBA" id="ARBA00022553"/>
    </source>
</evidence>
<evidence type="ECO:0000256" key="10">
    <source>
        <dbReference type="ARBA" id="ARBA00023136"/>
    </source>
</evidence>
<evidence type="ECO:0000256" key="12">
    <source>
        <dbReference type="SAM" id="SignalP"/>
    </source>
</evidence>
<dbReference type="PROSITE" id="PS50885">
    <property type="entry name" value="HAMP"/>
    <property type="match status" value="1"/>
</dbReference>
<dbReference type="CDD" id="cd00082">
    <property type="entry name" value="HisKA"/>
    <property type="match status" value="1"/>
</dbReference>
<accession>A0ABW6V4Z9</accession>
<dbReference type="SMART" id="SM00387">
    <property type="entry name" value="HATPase_c"/>
    <property type="match status" value="1"/>
</dbReference>
<dbReference type="Pfam" id="PF00512">
    <property type="entry name" value="HisKA"/>
    <property type="match status" value="1"/>
</dbReference>
<keyword evidence="6 11" id="KW-0812">Transmembrane</keyword>
<feature type="signal peptide" evidence="12">
    <location>
        <begin position="1"/>
        <end position="20"/>
    </location>
</feature>
<keyword evidence="12" id="KW-0732">Signal</keyword>
<dbReference type="GO" id="GO:0016301">
    <property type="term" value="F:kinase activity"/>
    <property type="evidence" value="ECO:0007669"/>
    <property type="project" value="UniProtKB-KW"/>
</dbReference>
<dbReference type="SUPFAM" id="SSF55874">
    <property type="entry name" value="ATPase domain of HSP90 chaperone/DNA topoisomerase II/histidine kinase"/>
    <property type="match status" value="1"/>
</dbReference>
<dbReference type="Pfam" id="PF00672">
    <property type="entry name" value="HAMP"/>
    <property type="match status" value="1"/>
</dbReference>
<dbReference type="SMART" id="SM00388">
    <property type="entry name" value="HisKA"/>
    <property type="match status" value="1"/>
</dbReference>
<dbReference type="InterPro" id="IPR050428">
    <property type="entry name" value="TCS_sensor_his_kinase"/>
</dbReference>
<keyword evidence="9" id="KW-0902">Two-component regulatory system</keyword>
<comment type="caution">
    <text evidence="15">The sequence shown here is derived from an EMBL/GenBank/DDBJ whole genome shotgun (WGS) entry which is preliminary data.</text>
</comment>
<dbReference type="PANTHER" id="PTHR45436:SF5">
    <property type="entry name" value="SENSOR HISTIDINE KINASE TRCS"/>
    <property type="match status" value="1"/>
</dbReference>
<feature type="domain" description="HAMP" evidence="14">
    <location>
        <begin position="208"/>
        <end position="261"/>
    </location>
</feature>
<proteinExistence type="predicted"/>
<organism evidence="15 16">
    <name type="scientific">Microtetraspora fusca</name>
    <dbReference type="NCBI Taxonomy" id="1997"/>
    <lineage>
        <taxon>Bacteria</taxon>
        <taxon>Bacillati</taxon>
        <taxon>Actinomycetota</taxon>
        <taxon>Actinomycetes</taxon>
        <taxon>Streptosporangiales</taxon>
        <taxon>Streptosporangiaceae</taxon>
        <taxon>Microtetraspora</taxon>
    </lineage>
</organism>
<keyword evidence="16" id="KW-1185">Reference proteome</keyword>
<feature type="transmembrane region" description="Helical" evidence="11">
    <location>
        <begin position="183"/>
        <end position="207"/>
    </location>
</feature>
<evidence type="ECO:0000256" key="5">
    <source>
        <dbReference type="ARBA" id="ARBA00022679"/>
    </source>
</evidence>
<dbReference type="PRINTS" id="PR00344">
    <property type="entry name" value="BCTRLSENSOR"/>
</dbReference>
<dbReference type="SMART" id="SM00304">
    <property type="entry name" value="HAMP"/>
    <property type="match status" value="1"/>
</dbReference>
<dbReference type="RefSeq" id="WP_066938778.1">
    <property type="nucleotide sequence ID" value="NZ_BBYK01000043.1"/>
</dbReference>
<comment type="catalytic activity">
    <reaction evidence="1">
        <text>ATP + protein L-histidine = ADP + protein N-phospho-L-histidine.</text>
        <dbReference type="EC" id="2.7.13.3"/>
    </reaction>
</comment>
<dbReference type="SUPFAM" id="SSF158472">
    <property type="entry name" value="HAMP domain-like"/>
    <property type="match status" value="1"/>
</dbReference>
<name>A0ABW6V4Z9_MICFU</name>
<evidence type="ECO:0000256" key="3">
    <source>
        <dbReference type="ARBA" id="ARBA00012438"/>
    </source>
</evidence>
<keyword evidence="8 11" id="KW-1133">Transmembrane helix</keyword>
<feature type="chain" id="PRO_5046559417" description="histidine kinase" evidence="12">
    <location>
        <begin position="21"/>
        <end position="483"/>
    </location>
</feature>
<reference evidence="15 16" key="1">
    <citation type="submission" date="2024-10" db="EMBL/GenBank/DDBJ databases">
        <title>The Natural Products Discovery Center: Release of the First 8490 Sequenced Strains for Exploring Actinobacteria Biosynthetic Diversity.</title>
        <authorList>
            <person name="Kalkreuter E."/>
            <person name="Kautsar S.A."/>
            <person name="Yang D."/>
            <person name="Bader C.D."/>
            <person name="Teijaro C.N."/>
            <person name="Fluegel L."/>
            <person name="Davis C.M."/>
            <person name="Simpson J.R."/>
            <person name="Lauterbach L."/>
            <person name="Steele A.D."/>
            <person name="Gui C."/>
            <person name="Meng S."/>
            <person name="Li G."/>
            <person name="Viehrig K."/>
            <person name="Ye F."/>
            <person name="Su P."/>
            <person name="Kiefer A.F."/>
            <person name="Nichols A."/>
            <person name="Cepeda A.J."/>
            <person name="Yan W."/>
            <person name="Fan B."/>
            <person name="Jiang Y."/>
            <person name="Adhikari A."/>
            <person name="Zheng C.-J."/>
            <person name="Schuster L."/>
            <person name="Cowan T.M."/>
            <person name="Smanski M.J."/>
            <person name="Chevrette M.G."/>
            <person name="De Carvalho L.P.S."/>
            <person name="Shen B."/>
        </authorList>
    </citation>
    <scope>NUCLEOTIDE SEQUENCE [LARGE SCALE GENOMIC DNA]</scope>
    <source>
        <strain evidence="15 16">NPDC001281</strain>
    </source>
</reference>
<keyword evidence="7 15" id="KW-0418">Kinase</keyword>
<keyword evidence="10 11" id="KW-0472">Membrane</keyword>
<evidence type="ECO:0000256" key="6">
    <source>
        <dbReference type="ARBA" id="ARBA00022692"/>
    </source>
</evidence>
<comment type="subcellular location">
    <subcellularLocation>
        <location evidence="2">Cell membrane</location>
    </subcellularLocation>
</comment>
<evidence type="ECO:0000256" key="11">
    <source>
        <dbReference type="SAM" id="Phobius"/>
    </source>
</evidence>
<dbReference type="PROSITE" id="PS50109">
    <property type="entry name" value="HIS_KIN"/>
    <property type="match status" value="1"/>
</dbReference>
<gene>
    <name evidence="15" type="ORF">ACFY05_16145</name>
</gene>
<dbReference type="Gene3D" id="3.30.565.10">
    <property type="entry name" value="Histidine kinase-like ATPase, C-terminal domain"/>
    <property type="match status" value="1"/>
</dbReference>
<dbReference type="Gene3D" id="1.10.287.130">
    <property type="match status" value="1"/>
</dbReference>
<evidence type="ECO:0000256" key="1">
    <source>
        <dbReference type="ARBA" id="ARBA00000085"/>
    </source>
</evidence>
<dbReference type="InterPro" id="IPR036890">
    <property type="entry name" value="HATPase_C_sf"/>
</dbReference>
<keyword evidence="4" id="KW-0597">Phosphoprotein</keyword>
<dbReference type="InterPro" id="IPR005467">
    <property type="entry name" value="His_kinase_dom"/>
</dbReference>
<dbReference type="CDD" id="cd06225">
    <property type="entry name" value="HAMP"/>
    <property type="match status" value="1"/>
</dbReference>
<dbReference type="InterPro" id="IPR003594">
    <property type="entry name" value="HATPase_dom"/>
</dbReference>
<evidence type="ECO:0000313" key="15">
    <source>
        <dbReference type="EMBL" id="MFF4774386.1"/>
    </source>
</evidence>